<dbReference type="SMART" id="SM00450">
    <property type="entry name" value="RHOD"/>
    <property type="match status" value="1"/>
</dbReference>
<dbReference type="PROSITE" id="PS50206">
    <property type="entry name" value="RHODANESE_3"/>
    <property type="match status" value="1"/>
</dbReference>
<dbReference type="InterPro" id="IPR052367">
    <property type="entry name" value="Thiosulfate_ST/Rhodanese-like"/>
</dbReference>
<dbReference type="InterPro" id="IPR001763">
    <property type="entry name" value="Rhodanese-like_dom"/>
</dbReference>
<dbReference type="AlphaFoldDB" id="A0A8J5KAQ6"/>
<dbReference type="CDD" id="cd00158">
    <property type="entry name" value="RHOD"/>
    <property type="match status" value="1"/>
</dbReference>
<sequence length="183" mass="19948">MSSTCFSRSSLLLHIFPIPGRNAPPAAFHSFSPLRSVRRCGTSFALNPRGNRLSCIRSMSSEASDAEAGTVRSVPVTVAHELLKSGHRYLDVRTVEEFNGGHPVQAMNIPYMFKTNSGMSKNPKFLEEVSSTFNKDEEIIIGCLLGKRSLMAAYELSKVGFACVTDVAGGYTAWLQNGLPTEN</sequence>
<dbReference type="PANTHER" id="PTHR45431">
    <property type="entry name" value="RHODANESE-LIKE DOMAIN-CONTAINING PROTEIN 15, CHLOROPLASTIC"/>
    <property type="match status" value="1"/>
</dbReference>
<evidence type="ECO:0000259" key="1">
    <source>
        <dbReference type="PROSITE" id="PS50206"/>
    </source>
</evidence>
<dbReference type="Pfam" id="PF00581">
    <property type="entry name" value="Rhodanese"/>
    <property type="match status" value="1"/>
</dbReference>
<accession>A0A8J5KAQ6</accession>
<keyword evidence="3" id="KW-1185">Reference proteome</keyword>
<dbReference type="EMBL" id="JACMSC010000016">
    <property type="protein sequence ID" value="KAG6481605.1"/>
    <property type="molecule type" value="Genomic_DNA"/>
</dbReference>
<proteinExistence type="predicted"/>
<dbReference type="PANTHER" id="PTHR45431:SF3">
    <property type="entry name" value="RHODANESE-LIKE DOMAIN-CONTAINING PROTEIN 15, CHLOROPLASTIC"/>
    <property type="match status" value="1"/>
</dbReference>
<dbReference type="OrthoDB" id="566238at2759"/>
<name>A0A8J5KAQ6_ZINOF</name>
<evidence type="ECO:0000313" key="3">
    <source>
        <dbReference type="Proteomes" id="UP000734854"/>
    </source>
</evidence>
<dbReference type="Proteomes" id="UP000734854">
    <property type="component" value="Unassembled WGS sequence"/>
</dbReference>
<reference evidence="2 3" key="1">
    <citation type="submission" date="2020-08" db="EMBL/GenBank/DDBJ databases">
        <title>Plant Genome Project.</title>
        <authorList>
            <person name="Zhang R.-G."/>
        </authorList>
    </citation>
    <scope>NUCLEOTIDE SEQUENCE [LARGE SCALE GENOMIC DNA]</scope>
    <source>
        <tissue evidence="2">Rhizome</tissue>
    </source>
</reference>
<protein>
    <recommendedName>
        <fullName evidence="1">Rhodanese domain-containing protein</fullName>
    </recommendedName>
</protein>
<comment type="caution">
    <text evidence="2">The sequence shown here is derived from an EMBL/GenBank/DDBJ whole genome shotgun (WGS) entry which is preliminary data.</text>
</comment>
<organism evidence="2 3">
    <name type="scientific">Zingiber officinale</name>
    <name type="common">Ginger</name>
    <name type="synonym">Amomum zingiber</name>
    <dbReference type="NCBI Taxonomy" id="94328"/>
    <lineage>
        <taxon>Eukaryota</taxon>
        <taxon>Viridiplantae</taxon>
        <taxon>Streptophyta</taxon>
        <taxon>Embryophyta</taxon>
        <taxon>Tracheophyta</taxon>
        <taxon>Spermatophyta</taxon>
        <taxon>Magnoliopsida</taxon>
        <taxon>Liliopsida</taxon>
        <taxon>Zingiberales</taxon>
        <taxon>Zingiberaceae</taxon>
        <taxon>Zingiber</taxon>
    </lineage>
</organism>
<evidence type="ECO:0000313" key="2">
    <source>
        <dbReference type="EMBL" id="KAG6481605.1"/>
    </source>
</evidence>
<feature type="domain" description="Rhodanese" evidence="1">
    <location>
        <begin position="83"/>
        <end position="183"/>
    </location>
</feature>
<gene>
    <name evidence="2" type="ORF">ZIOFF_058209</name>
</gene>